<name>A0AC61PQF9_9FIRM</name>
<keyword evidence="2" id="KW-1185">Reference proteome</keyword>
<evidence type="ECO:0000313" key="1">
    <source>
        <dbReference type="EMBL" id="SMC91489.1"/>
    </source>
</evidence>
<gene>
    <name evidence="1" type="ORF">SAMN06297397_3126</name>
</gene>
<comment type="caution">
    <text evidence="1">The sequence shown here is derived from an EMBL/GenBank/DDBJ whole genome shotgun (WGS) entry which is preliminary data.</text>
</comment>
<dbReference type="Proteomes" id="UP000192328">
    <property type="component" value="Unassembled WGS sequence"/>
</dbReference>
<evidence type="ECO:0000313" key="2">
    <source>
        <dbReference type="Proteomes" id="UP000192328"/>
    </source>
</evidence>
<dbReference type="EMBL" id="FWXZ01000009">
    <property type="protein sequence ID" value="SMC91489.1"/>
    <property type="molecule type" value="Genomic_DNA"/>
</dbReference>
<reference evidence="1" key="1">
    <citation type="submission" date="2017-04" db="EMBL/GenBank/DDBJ databases">
        <authorList>
            <person name="Varghese N."/>
            <person name="Submissions S."/>
        </authorList>
    </citation>
    <scope>NUCLEOTIDE SEQUENCE</scope>
    <source>
        <strain evidence="1">WTE2008</strain>
    </source>
</reference>
<proteinExistence type="predicted"/>
<organism evidence="1 2">
    <name type="scientific">Aristaeella lactis</name>
    <dbReference type="NCBI Taxonomy" id="3046383"/>
    <lineage>
        <taxon>Bacteria</taxon>
        <taxon>Bacillati</taxon>
        <taxon>Bacillota</taxon>
        <taxon>Clostridia</taxon>
        <taxon>Eubacteriales</taxon>
        <taxon>Aristaeellaceae</taxon>
        <taxon>Aristaeella</taxon>
    </lineage>
</organism>
<protein>
    <submittedName>
        <fullName evidence="1">Efflux protein, MATE family</fullName>
    </submittedName>
</protein>
<sequence length="462" mass="49960">MFRKKREARGRIEVNMTEGPLLPRILAFSVPLILTGILQLLYNAADVIVVGNYAGHEALAAVSSTGSLINLLVNVFMGLGVGASVAVARNYGARDVRAMRKAEHTAMTLALFMGVGVGAFGFITARPLLQLMDSPPDVIDGAALYVRIYFLGMPANMLYNFGAAIMRAVGDTKRPMIYLMISGLVNVLLNLLLVIVFHMDVAGVAIATVASQVVSMVLVLLCLLRTRGEIQLNIGECRIDGKSLREILRIGLPAGLQGSLFSVSNVLIQSSVNSFGSLVVAGNGVASNIEGFVYTAMNAQHQADMTFASQNYGAGKADRVRKTMWCCLGIVTVIGLSMGLLILLFGAPLMSLYNSEEQVISYGMVRMGVIMPTYFLCGLMDVMVGQLRGIGYSIMPMIVSLTGACLLRIVWILTVFAGNHTLTVLYLSYPVSWFVTFGIHFLCYMFVARKRLDQLKPVPSAD</sequence>
<accession>A0AC61PQF9</accession>